<comment type="caution">
    <text evidence="1">The sequence shown here is derived from an EMBL/GenBank/DDBJ whole genome shotgun (WGS) entry which is preliminary data.</text>
</comment>
<dbReference type="EMBL" id="VSSQ01004646">
    <property type="protein sequence ID" value="MPM26084.1"/>
    <property type="molecule type" value="Genomic_DNA"/>
</dbReference>
<reference evidence="1" key="1">
    <citation type="submission" date="2019-08" db="EMBL/GenBank/DDBJ databases">
        <authorList>
            <person name="Kucharzyk K."/>
            <person name="Murdoch R.W."/>
            <person name="Higgins S."/>
            <person name="Loffler F."/>
        </authorList>
    </citation>
    <scope>NUCLEOTIDE SEQUENCE</scope>
</reference>
<gene>
    <name evidence="1" type="ORF">SDC9_72585</name>
</gene>
<accession>A0A644YIZ1</accession>
<proteinExistence type="predicted"/>
<protein>
    <submittedName>
        <fullName evidence="1">Uncharacterized protein</fullName>
    </submittedName>
</protein>
<organism evidence="1">
    <name type="scientific">bioreactor metagenome</name>
    <dbReference type="NCBI Taxonomy" id="1076179"/>
    <lineage>
        <taxon>unclassified sequences</taxon>
        <taxon>metagenomes</taxon>
        <taxon>ecological metagenomes</taxon>
    </lineage>
</organism>
<dbReference type="AlphaFoldDB" id="A0A644YIZ1"/>
<sequence>MKNVAVGNQLTVQFFWRKLHIRARLSGEGKAALPALGKLHKRQRGEIASVYQKSVGIDAGFFQRVREKPALNVVANLTNKGSTAAQPCGAGQNVCWCAAGILLKYRHAGIGIRQRSIVNQNFAQCCDLCVFHPSLPCFKRGGNLRPVESKTFTRFALSYQLFVRKAREKTVKEGRRFLIGAMKIGDETRKAGELIA</sequence>
<evidence type="ECO:0000313" key="1">
    <source>
        <dbReference type="EMBL" id="MPM26084.1"/>
    </source>
</evidence>
<name>A0A644YIZ1_9ZZZZ</name>